<dbReference type="InParanoid" id="A0A3N1HUF8"/>
<dbReference type="RefSeq" id="WP_123378630.1">
    <property type="nucleotide sequence ID" value="NZ_RJKN01000001.1"/>
</dbReference>
<dbReference type="EMBL" id="RJKN01000001">
    <property type="protein sequence ID" value="ROP45962.1"/>
    <property type="molecule type" value="Genomic_DNA"/>
</dbReference>
<name>A0A3N1HUF8_9ACTN</name>
<evidence type="ECO:0000313" key="2">
    <source>
        <dbReference type="Proteomes" id="UP000276232"/>
    </source>
</evidence>
<accession>A0A3N1HUF8</accession>
<organism evidence="1 2">
    <name type="scientific">Pseudokineococcus lusitanus</name>
    <dbReference type="NCBI Taxonomy" id="763993"/>
    <lineage>
        <taxon>Bacteria</taxon>
        <taxon>Bacillati</taxon>
        <taxon>Actinomycetota</taxon>
        <taxon>Actinomycetes</taxon>
        <taxon>Kineosporiales</taxon>
        <taxon>Kineosporiaceae</taxon>
        <taxon>Pseudokineococcus</taxon>
    </lineage>
</organism>
<dbReference type="AlphaFoldDB" id="A0A3N1HUF8"/>
<proteinExistence type="predicted"/>
<dbReference type="OrthoDB" id="9763537at2"/>
<gene>
    <name evidence="1" type="ORF">EDC03_0578</name>
</gene>
<protein>
    <submittedName>
        <fullName evidence="1">Uncharacterized protein</fullName>
    </submittedName>
</protein>
<keyword evidence="2" id="KW-1185">Reference proteome</keyword>
<reference evidence="1 2" key="1">
    <citation type="journal article" date="2015" name="Stand. Genomic Sci.">
        <title>Genomic Encyclopedia of Bacterial and Archaeal Type Strains, Phase III: the genomes of soil and plant-associated and newly described type strains.</title>
        <authorList>
            <person name="Whitman W.B."/>
            <person name="Woyke T."/>
            <person name="Klenk H.P."/>
            <person name="Zhou Y."/>
            <person name="Lilburn T.G."/>
            <person name="Beck B.J."/>
            <person name="De Vos P."/>
            <person name="Vandamme P."/>
            <person name="Eisen J.A."/>
            <person name="Garrity G."/>
            <person name="Hugenholtz P."/>
            <person name="Kyrpides N.C."/>
        </authorList>
    </citation>
    <scope>NUCLEOTIDE SEQUENCE [LARGE SCALE GENOMIC DNA]</scope>
    <source>
        <strain evidence="1 2">CECT 7306</strain>
    </source>
</reference>
<sequence length="103" mass="10856">MELTAGSRAWAHHELTPTRGKAVPLAEVKAKGAVALRGTAPPAEAWADAVVDVSPLGGFDVAVWCDLSDARPGEVYDVYVLLEPGDEYLPKRTGRIDVTAATA</sequence>
<comment type="caution">
    <text evidence="1">The sequence shown here is derived from an EMBL/GenBank/DDBJ whole genome shotgun (WGS) entry which is preliminary data.</text>
</comment>
<dbReference type="Proteomes" id="UP000276232">
    <property type="component" value="Unassembled WGS sequence"/>
</dbReference>
<evidence type="ECO:0000313" key="1">
    <source>
        <dbReference type="EMBL" id="ROP45962.1"/>
    </source>
</evidence>